<dbReference type="Gene3D" id="3.40.50.150">
    <property type="entry name" value="Vaccinia Virus protein VP39"/>
    <property type="match status" value="1"/>
</dbReference>
<dbReference type="InterPro" id="IPR029063">
    <property type="entry name" value="SAM-dependent_MTases_sf"/>
</dbReference>
<dbReference type="PATRIC" id="fig|571913.6.peg.1917"/>
<evidence type="ECO:0000259" key="1">
    <source>
        <dbReference type="Pfam" id="PF18096"/>
    </source>
</evidence>
<dbReference type="RefSeq" id="WP_052596767.1">
    <property type="nucleotide sequence ID" value="NZ_CP011112.1"/>
</dbReference>
<accession>A0A0K1JQC0</accession>
<dbReference type="AlphaFoldDB" id="A0A0K1JQC0"/>
<reference evidence="2 3" key="1">
    <citation type="submission" date="2015-03" db="EMBL/GenBank/DDBJ databases">
        <title>Luteipulveratus halotolerans sp. nov., a novel actinobacterium (Dermacoccaceae) from Sarawak, Malaysia.</title>
        <authorList>
            <person name="Juboi H."/>
            <person name="Basik A."/>
            <person name="Shamsul S.S."/>
            <person name="Arnold P."/>
            <person name="Schmitt E.K."/>
            <person name="Sanglier J.-J."/>
            <person name="Yeo T."/>
        </authorList>
    </citation>
    <scope>NUCLEOTIDE SEQUENCE [LARGE SCALE GENOMIC DNA]</scope>
    <source>
        <strain evidence="2 3">MN07-A0370</strain>
    </source>
</reference>
<gene>
    <name evidence="2" type="ORF">VV02_09395</name>
</gene>
<feature type="domain" description="THUMP-like" evidence="1">
    <location>
        <begin position="334"/>
        <end position="405"/>
    </location>
</feature>
<dbReference type="KEGG" id="lmoi:VV02_09395"/>
<dbReference type="Proteomes" id="UP000066480">
    <property type="component" value="Chromosome"/>
</dbReference>
<dbReference type="STRING" id="571913.VV02_09395"/>
<evidence type="ECO:0000313" key="2">
    <source>
        <dbReference type="EMBL" id="AKU18783.1"/>
    </source>
</evidence>
<protein>
    <recommendedName>
        <fullName evidence="1">THUMP-like domain-containing protein</fullName>
    </recommendedName>
</protein>
<dbReference type="SUPFAM" id="SSF53335">
    <property type="entry name" value="S-adenosyl-L-methionine-dependent methyltransferases"/>
    <property type="match status" value="1"/>
</dbReference>
<organism evidence="2 3">
    <name type="scientific">Luteipulveratus mongoliensis</name>
    <dbReference type="NCBI Taxonomy" id="571913"/>
    <lineage>
        <taxon>Bacteria</taxon>
        <taxon>Bacillati</taxon>
        <taxon>Actinomycetota</taxon>
        <taxon>Actinomycetes</taxon>
        <taxon>Micrococcales</taxon>
        <taxon>Dermacoccaceae</taxon>
        <taxon>Luteipulveratus</taxon>
    </lineage>
</organism>
<dbReference type="Pfam" id="PF18096">
    <property type="entry name" value="Thump_like"/>
    <property type="match status" value="1"/>
</dbReference>
<name>A0A0K1JQC0_9MICO</name>
<dbReference type="OrthoDB" id="9810570at2"/>
<keyword evidence="3" id="KW-1185">Reference proteome</keyword>
<sequence length="407" mass="43947">MDLPLVHRLTSGEGWGLLQSLPPYDESTALALGARLRAAGFEPDLVAAALTQSQLRARAVDKLGPTAAEMLLTRDGLEQATRRPIAEAHAQRFADAGIRHVYDLGCGIGSDAMAFAAAGLRVNAVDADEVTAAIAAVNLRPWTRAAVEEATAESVPLPTGEGARGVGVWLDPARRTPGVADVNGKTRRLFRLEDLSPSWDAVRDLSSRVPGAGAKLSPAFPHSRLPARAEAEWTSYDGEVVECALWWGTLVRRPGRSARVLGRRVDAVVDETMAKDADPTLAEIGRLDRYLYEADRAVIRAGLVGALANAVGGRELSPGLGYVNASHEMRLPWARRYAVTDVLPYNVKGLRALLRDRRAGRVTIKKRGVSVDADQLRRQLRLSGDQTVTIVVTRLRTTQVVLVVTPF</sequence>
<evidence type="ECO:0000313" key="3">
    <source>
        <dbReference type="Proteomes" id="UP000066480"/>
    </source>
</evidence>
<dbReference type="EMBL" id="CP011112">
    <property type="protein sequence ID" value="AKU18783.1"/>
    <property type="molecule type" value="Genomic_DNA"/>
</dbReference>
<proteinExistence type="predicted"/>
<dbReference type="InterPro" id="IPR041497">
    <property type="entry name" value="Thump-like"/>
</dbReference>